<reference evidence="2 3" key="1">
    <citation type="submission" date="2021-06" db="EMBL/GenBank/DDBJ databases">
        <authorList>
            <person name="Lee D.H."/>
        </authorList>
    </citation>
    <scope>NUCLEOTIDE SEQUENCE [LARGE SCALE GENOMIC DNA]</scope>
    <source>
        <strain evidence="2 3">MMS21-HV4-11</strain>
    </source>
</reference>
<name>A0ABS6IKG9_9HYPH</name>
<dbReference type="EMBL" id="JAHOPB010000001">
    <property type="protein sequence ID" value="MBU8874247.1"/>
    <property type="molecule type" value="Genomic_DNA"/>
</dbReference>
<keyword evidence="3" id="KW-1185">Reference proteome</keyword>
<proteinExistence type="predicted"/>
<sequence>MTVLRCVLLVTMMLLGGLQAARTQTVGGVDYAPEYDFSEFWAATDGRFFRVIVAGNPFPQMPVEEAKQRMLPVMQANKPRPALTFTYQQPPEQLRPDYRLVLVFDPANDLTAARVCAGQIFLKKPTEPRTPGRVYVFGIYCRNDLALSQTTAWTQANGPEDPRLGQMFVQLFLTLFDDRRWYRSPFNPWFAR</sequence>
<feature type="chain" id="PRO_5047252102" description="DUF4136 domain-containing protein" evidence="1">
    <location>
        <begin position="21"/>
        <end position="192"/>
    </location>
</feature>
<protein>
    <recommendedName>
        <fullName evidence="4">DUF4136 domain-containing protein</fullName>
    </recommendedName>
</protein>
<organism evidence="2 3">
    <name type="scientific">Reyranella humidisoli</name>
    <dbReference type="NCBI Taxonomy" id="2849149"/>
    <lineage>
        <taxon>Bacteria</taxon>
        <taxon>Pseudomonadati</taxon>
        <taxon>Pseudomonadota</taxon>
        <taxon>Alphaproteobacteria</taxon>
        <taxon>Hyphomicrobiales</taxon>
        <taxon>Reyranellaceae</taxon>
        <taxon>Reyranella</taxon>
    </lineage>
</organism>
<feature type="signal peptide" evidence="1">
    <location>
        <begin position="1"/>
        <end position="20"/>
    </location>
</feature>
<comment type="caution">
    <text evidence="2">The sequence shown here is derived from an EMBL/GenBank/DDBJ whole genome shotgun (WGS) entry which is preliminary data.</text>
</comment>
<gene>
    <name evidence="2" type="ORF">KQ910_10765</name>
</gene>
<accession>A0ABS6IKG9</accession>
<evidence type="ECO:0000256" key="1">
    <source>
        <dbReference type="SAM" id="SignalP"/>
    </source>
</evidence>
<evidence type="ECO:0008006" key="4">
    <source>
        <dbReference type="Google" id="ProtNLM"/>
    </source>
</evidence>
<dbReference type="Proteomes" id="UP000727907">
    <property type="component" value="Unassembled WGS sequence"/>
</dbReference>
<keyword evidence="1" id="KW-0732">Signal</keyword>
<evidence type="ECO:0000313" key="2">
    <source>
        <dbReference type="EMBL" id="MBU8874247.1"/>
    </source>
</evidence>
<evidence type="ECO:0000313" key="3">
    <source>
        <dbReference type="Proteomes" id="UP000727907"/>
    </source>
</evidence>
<dbReference type="RefSeq" id="WP_216959442.1">
    <property type="nucleotide sequence ID" value="NZ_JAHOPB010000001.1"/>
</dbReference>